<evidence type="ECO:0000313" key="3">
    <source>
        <dbReference type="Proteomes" id="UP001235840"/>
    </source>
</evidence>
<accession>A0ABT9VZS6</accession>
<feature type="compositionally biased region" description="Low complexity" evidence="1">
    <location>
        <begin position="194"/>
        <end position="236"/>
    </location>
</feature>
<evidence type="ECO:0000256" key="1">
    <source>
        <dbReference type="SAM" id="MobiDB-lite"/>
    </source>
</evidence>
<dbReference type="EMBL" id="JAUSTY010000009">
    <property type="protein sequence ID" value="MDQ0166494.1"/>
    <property type="molecule type" value="Genomic_DNA"/>
</dbReference>
<protein>
    <submittedName>
        <fullName evidence="2">Type I site-specific restriction-modification system R (Restriction) subunit</fullName>
    </submittedName>
</protein>
<sequence length="248" mass="27320">MAEENNKGKIAQIADSPVYRSIAGGVLGAGLALMLKPKLGKKVVAAAGSTVFKEKSKDLGKAVKKKAEDIKDSGLEKSQRIVGKVKDTFSKNNEDQESEVEGKVSQDSEDDDRYEKLESENEEIQDRLQRLEDKLQRLIDDNDKDTDNKNKSADEDEDNEVDEVEEESEKKDDDQKEEEEVDEGNDEEEKKENNNSNSKSKTTKKSSTNKSSSKSKKTSTTASGAGKRKSAGSSKAETSVSRDDDTSK</sequence>
<reference evidence="2 3" key="1">
    <citation type="submission" date="2023-07" db="EMBL/GenBank/DDBJ databases">
        <title>Genomic Encyclopedia of Type Strains, Phase IV (KMG-IV): sequencing the most valuable type-strain genomes for metagenomic binning, comparative biology and taxonomic classification.</title>
        <authorList>
            <person name="Goeker M."/>
        </authorList>
    </citation>
    <scope>NUCLEOTIDE SEQUENCE [LARGE SCALE GENOMIC DNA]</scope>
    <source>
        <strain evidence="2 3">DSM 12751</strain>
    </source>
</reference>
<dbReference type="Proteomes" id="UP001235840">
    <property type="component" value="Unassembled WGS sequence"/>
</dbReference>
<keyword evidence="3" id="KW-1185">Reference proteome</keyword>
<organism evidence="2 3">
    <name type="scientific">Caldalkalibacillus horti</name>
    <dbReference type="NCBI Taxonomy" id="77523"/>
    <lineage>
        <taxon>Bacteria</taxon>
        <taxon>Bacillati</taxon>
        <taxon>Bacillota</taxon>
        <taxon>Bacilli</taxon>
        <taxon>Bacillales</taxon>
        <taxon>Bacillaceae</taxon>
        <taxon>Caldalkalibacillus</taxon>
    </lineage>
</organism>
<comment type="caution">
    <text evidence="2">The sequence shown here is derived from an EMBL/GenBank/DDBJ whole genome shotgun (WGS) entry which is preliminary data.</text>
</comment>
<feature type="region of interest" description="Disordered" evidence="1">
    <location>
        <begin position="86"/>
        <end position="248"/>
    </location>
</feature>
<feature type="compositionally biased region" description="Basic and acidic residues" evidence="1">
    <location>
        <begin position="86"/>
        <end position="106"/>
    </location>
</feature>
<feature type="compositionally biased region" description="Acidic residues" evidence="1">
    <location>
        <begin position="175"/>
        <end position="187"/>
    </location>
</feature>
<gene>
    <name evidence="2" type="ORF">J2S11_002398</name>
</gene>
<dbReference type="RefSeq" id="WP_307394748.1">
    <property type="nucleotide sequence ID" value="NZ_BAAADK010000045.1"/>
</dbReference>
<dbReference type="NCBIfam" id="NF041669">
    <property type="entry name" value="GvpT"/>
    <property type="match status" value="1"/>
</dbReference>
<evidence type="ECO:0000313" key="2">
    <source>
        <dbReference type="EMBL" id="MDQ0166494.1"/>
    </source>
</evidence>
<feature type="compositionally biased region" description="Acidic residues" evidence="1">
    <location>
        <begin position="154"/>
        <end position="167"/>
    </location>
</feature>
<proteinExistence type="predicted"/>
<name>A0ABT9VZS6_9BACI</name>
<feature type="compositionally biased region" description="Basic and acidic residues" evidence="1">
    <location>
        <begin position="113"/>
        <end position="153"/>
    </location>
</feature>
<dbReference type="InterPro" id="IPR049646">
    <property type="entry name" value="GvpT/GvpP-like"/>
</dbReference>